<accession>A0A136Q5H7</accession>
<comment type="caution">
    <text evidence="1">The sequence shown here is derived from an EMBL/GenBank/DDBJ whole genome shotgun (WGS) entry which is preliminary data.</text>
</comment>
<evidence type="ECO:0000313" key="2">
    <source>
        <dbReference type="Proteomes" id="UP000070366"/>
    </source>
</evidence>
<protein>
    <submittedName>
        <fullName evidence="1">Uncharacterized protein</fullName>
    </submittedName>
</protein>
<name>A0A136Q5H7_9FIRM</name>
<reference evidence="1 2" key="1">
    <citation type="submission" date="2016-02" db="EMBL/GenBank/DDBJ databases">
        <authorList>
            <person name="Wen L."/>
            <person name="He K."/>
            <person name="Yang H."/>
        </authorList>
    </citation>
    <scope>NUCLEOTIDE SEQUENCE [LARGE SCALE GENOMIC DNA]</scope>
    <source>
        <strain evidence="1 2">DSM 22607</strain>
    </source>
</reference>
<dbReference type="AlphaFoldDB" id="A0A136Q5H7"/>
<organism evidence="1 2">
    <name type="scientific">Christensenella minuta</name>
    <dbReference type="NCBI Taxonomy" id="626937"/>
    <lineage>
        <taxon>Bacteria</taxon>
        <taxon>Bacillati</taxon>
        <taxon>Bacillota</taxon>
        <taxon>Clostridia</taxon>
        <taxon>Christensenellales</taxon>
        <taxon>Christensenellaceae</taxon>
        <taxon>Christensenella</taxon>
    </lineage>
</organism>
<evidence type="ECO:0000313" key="1">
    <source>
        <dbReference type="EMBL" id="KXK65806.1"/>
    </source>
</evidence>
<sequence length="47" mass="5458">MQHLISTYCTILVYTRQELFIKWLTFTAKQLGKIMNGMAVSLHGELQ</sequence>
<proteinExistence type="predicted"/>
<dbReference type="Proteomes" id="UP000070366">
    <property type="component" value="Unassembled WGS sequence"/>
</dbReference>
<gene>
    <name evidence="1" type="ORF">HMPREF3293_01299</name>
</gene>
<keyword evidence="2" id="KW-1185">Reference proteome</keyword>
<dbReference type="EMBL" id="LSZW01000055">
    <property type="protein sequence ID" value="KXK65806.1"/>
    <property type="molecule type" value="Genomic_DNA"/>
</dbReference>